<reference evidence="2" key="2">
    <citation type="submission" date="2020-09" db="EMBL/GenBank/DDBJ databases">
        <authorList>
            <person name="Sun Q."/>
            <person name="Ohkuma M."/>
        </authorList>
    </citation>
    <scope>NUCLEOTIDE SEQUENCE</scope>
    <source>
        <strain evidence="2">JCM 4518</strain>
    </source>
</reference>
<proteinExistence type="predicted"/>
<feature type="region of interest" description="Disordered" evidence="1">
    <location>
        <begin position="81"/>
        <end position="102"/>
    </location>
</feature>
<dbReference type="RefSeq" id="WP_189982719.1">
    <property type="nucleotide sequence ID" value="NZ_BMUL01000021.1"/>
</dbReference>
<sequence length="102" mass="11366">MAEDLKVLSDLKGKFAHYEEYQRCLSDLGRTILEINRINKESAGQDEIGKTYHKQVDKPTENLTETLGYITKRLGAVTDAGKQTTDTMAKSDEEAGSHVDGF</sequence>
<name>A0A918T8Q2_9ACTN</name>
<evidence type="ECO:0000313" key="3">
    <source>
        <dbReference type="Proteomes" id="UP000644020"/>
    </source>
</evidence>
<dbReference type="EMBL" id="BMUL01000021">
    <property type="protein sequence ID" value="GHB06817.1"/>
    <property type="molecule type" value="Genomic_DNA"/>
</dbReference>
<evidence type="ECO:0000313" key="2">
    <source>
        <dbReference type="EMBL" id="GHB06817.1"/>
    </source>
</evidence>
<evidence type="ECO:0000256" key="1">
    <source>
        <dbReference type="SAM" id="MobiDB-lite"/>
    </source>
</evidence>
<dbReference type="AlphaFoldDB" id="A0A918T8Q2"/>
<dbReference type="Proteomes" id="UP000644020">
    <property type="component" value="Unassembled WGS sequence"/>
</dbReference>
<accession>A0A918T8Q2</accession>
<gene>
    <name evidence="2" type="ORF">GCM10010305_57570</name>
</gene>
<comment type="caution">
    <text evidence="2">The sequence shown here is derived from an EMBL/GenBank/DDBJ whole genome shotgun (WGS) entry which is preliminary data.</text>
</comment>
<feature type="compositionally biased region" description="Basic and acidic residues" evidence="1">
    <location>
        <begin position="89"/>
        <end position="102"/>
    </location>
</feature>
<organism evidence="2 3">
    <name type="scientific">Streptomyces termitum</name>
    <dbReference type="NCBI Taxonomy" id="67368"/>
    <lineage>
        <taxon>Bacteria</taxon>
        <taxon>Bacillati</taxon>
        <taxon>Actinomycetota</taxon>
        <taxon>Actinomycetes</taxon>
        <taxon>Kitasatosporales</taxon>
        <taxon>Streptomycetaceae</taxon>
        <taxon>Streptomyces</taxon>
    </lineage>
</organism>
<keyword evidence="3" id="KW-1185">Reference proteome</keyword>
<reference evidence="2" key="1">
    <citation type="journal article" date="2014" name="Int. J. Syst. Evol. Microbiol.">
        <title>Complete genome sequence of Corynebacterium casei LMG S-19264T (=DSM 44701T), isolated from a smear-ripened cheese.</title>
        <authorList>
            <consortium name="US DOE Joint Genome Institute (JGI-PGF)"/>
            <person name="Walter F."/>
            <person name="Albersmeier A."/>
            <person name="Kalinowski J."/>
            <person name="Ruckert C."/>
        </authorList>
    </citation>
    <scope>NUCLEOTIDE SEQUENCE</scope>
    <source>
        <strain evidence="2">JCM 4518</strain>
    </source>
</reference>
<protein>
    <submittedName>
        <fullName evidence="2">Uncharacterized protein</fullName>
    </submittedName>
</protein>